<evidence type="ECO:0000313" key="1">
    <source>
        <dbReference type="EMBL" id="KAI4312520.1"/>
    </source>
</evidence>
<comment type="caution">
    <text evidence="1">The sequence shown here is derived from an EMBL/GenBank/DDBJ whole genome shotgun (WGS) entry which is preliminary data.</text>
</comment>
<name>A0ACB9LM02_9MYRT</name>
<gene>
    <name evidence="1" type="ORF">MLD38_037326</name>
</gene>
<proteinExistence type="predicted"/>
<reference evidence="2" key="1">
    <citation type="journal article" date="2023" name="Front. Plant Sci.">
        <title>Chromosomal-level genome assembly of Melastoma candidum provides insights into trichome evolution.</title>
        <authorList>
            <person name="Zhong Y."/>
            <person name="Wu W."/>
            <person name="Sun C."/>
            <person name="Zou P."/>
            <person name="Liu Y."/>
            <person name="Dai S."/>
            <person name="Zhou R."/>
        </authorList>
    </citation>
    <scope>NUCLEOTIDE SEQUENCE [LARGE SCALE GENOMIC DNA]</scope>
</reference>
<evidence type="ECO:0000313" key="2">
    <source>
        <dbReference type="Proteomes" id="UP001057402"/>
    </source>
</evidence>
<accession>A0ACB9LM02</accession>
<dbReference type="Proteomes" id="UP001057402">
    <property type="component" value="Chromosome 11"/>
</dbReference>
<dbReference type="EMBL" id="CM042890">
    <property type="protein sequence ID" value="KAI4312520.1"/>
    <property type="molecule type" value="Genomic_DNA"/>
</dbReference>
<sequence length="290" mass="31465">MGSTPTSSPIPWQPPPYDAYRDCSLGICTIYCPQWCTQFFPPPPDQSGSGTYFSPLVASVIVILASALLLVSYFTIFKKTCDQRRQLRSNSVLGDENHDRIESVTLTNALPLGLEESAISSIAVWKYKKGEGVVEGTDCSVCLSEFRDDERLRLLPKCNHAFHLPCIDPWLKSHSNCPLCRANVAPSVNSSPMQELPLGPLPPTVPLGPLPPDNNTGQVPTTAIMNELVTTFRRDDEIIITVFGADVLPSVAHVLSERHLGDGTSVSSHANEAQESRTAGSTGEFTQPGS</sequence>
<protein>
    <submittedName>
        <fullName evidence="1">Uncharacterized protein</fullName>
    </submittedName>
</protein>
<organism evidence="1 2">
    <name type="scientific">Melastoma candidum</name>
    <dbReference type="NCBI Taxonomy" id="119954"/>
    <lineage>
        <taxon>Eukaryota</taxon>
        <taxon>Viridiplantae</taxon>
        <taxon>Streptophyta</taxon>
        <taxon>Embryophyta</taxon>
        <taxon>Tracheophyta</taxon>
        <taxon>Spermatophyta</taxon>
        <taxon>Magnoliopsida</taxon>
        <taxon>eudicotyledons</taxon>
        <taxon>Gunneridae</taxon>
        <taxon>Pentapetalae</taxon>
        <taxon>rosids</taxon>
        <taxon>malvids</taxon>
        <taxon>Myrtales</taxon>
        <taxon>Melastomataceae</taxon>
        <taxon>Melastomatoideae</taxon>
        <taxon>Melastomateae</taxon>
        <taxon>Melastoma</taxon>
    </lineage>
</organism>
<keyword evidence="2" id="KW-1185">Reference proteome</keyword>